<dbReference type="Gene3D" id="1.25.40.20">
    <property type="entry name" value="Ankyrin repeat-containing domain"/>
    <property type="match status" value="1"/>
</dbReference>
<feature type="domain" description="PGG" evidence="9">
    <location>
        <begin position="183"/>
        <end position="298"/>
    </location>
</feature>
<dbReference type="GO" id="GO:0005886">
    <property type="term" value="C:plasma membrane"/>
    <property type="evidence" value="ECO:0007669"/>
    <property type="project" value="TreeGrafter"/>
</dbReference>
<dbReference type="AlphaFoldDB" id="A0A3L6QIA7"/>
<evidence type="ECO:0000313" key="10">
    <source>
        <dbReference type="EMBL" id="RLM80334.1"/>
    </source>
</evidence>
<comment type="subcellular location">
    <subcellularLocation>
        <location evidence="1">Membrane</location>
        <topology evidence="1">Multi-pass membrane protein</topology>
    </subcellularLocation>
</comment>
<evidence type="ECO:0000256" key="8">
    <source>
        <dbReference type="SAM" id="Phobius"/>
    </source>
</evidence>
<organism evidence="10 11">
    <name type="scientific">Panicum miliaceum</name>
    <name type="common">Proso millet</name>
    <name type="synonym">Broomcorn millet</name>
    <dbReference type="NCBI Taxonomy" id="4540"/>
    <lineage>
        <taxon>Eukaryota</taxon>
        <taxon>Viridiplantae</taxon>
        <taxon>Streptophyta</taxon>
        <taxon>Embryophyta</taxon>
        <taxon>Tracheophyta</taxon>
        <taxon>Spermatophyta</taxon>
        <taxon>Magnoliopsida</taxon>
        <taxon>Liliopsida</taxon>
        <taxon>Poales</taxon>
        <taxon>Poaceae</taxon>
        <taxon>PACMAD clade</taxon>
        <taxon>Panicoideae</taxon>
        <taxon>Panicodae</taxon>
        <taxon>Paniceae</taxon>
        <taxon>Panicinae</taxon>
        <taxon>Panicum</taxon>
        <taxon>Panicum sect. Panicum</taxon>
    </lineage>
</organism>
<reference evidence="11" key="1">
    <citation type="journal article" date="2019" name="Nat. Commun.">
        <title>The genome of broomcorn millet.</title>
        <authorList>
            <person name="Zou C."/>
            <person name="Miki D."/>
            <person name="Li D."/>
            <person name="Tang Q."/>
            <person name="Xiao L."/>
            <person name="Rajput S."/>
            <person name="Deng P."/>
            <person name="Jia W."/>
            <person name="Huang R."/>
            <person name="Zhang M."/>
            <person name="Sun Y."/>
            <person name="Hu J."/>
            <person name="Fu X."/>
            <person name="Schnable P.S."/>
            <person name="Li F."/>
            <person name="Zhang H."/>
            <person name="Feng B."/>
            <person name="Zhu X."/>
            <person name="Liu R."/>
            <person name="Schnable J.C."/>
            <person name="Zhu J.-K."/>
            <person name="Zhang H."/>
        </authorList>
    </citation>
    <scope>NUCLEOTIDE SEQUENCE [LARGE SCALE GENOMIC DNA]</scope>
</reference>
<feature type="transmembrane region" description="Helical" evidence="8">
    <location>
        <begin position="273"/>
        <end position="296"/>
    </location>
</feature>
<keyword evidence="2 8" id="KW-0812">Transmembrane</keyword>
<accession>A0A3L6QIA7</accession>
<evidence type="ECO:0000256" key="3">
    <source>
        <dbReference type="ARBA" id="ARBA00022737"/>
    </source>
</evidence>
<feature type="transmembrane region" description="Helical" evidence="8">
    <location>
        <begin position="302"/>
        <end position="320"/>
    </location>
</feature>
<comment type="caution">
    <text evidence="10">The sequence shown here is derived from an EMBL/GenBank/DDBJ whole genome shotgun (WGS) entry which is preliminary data.</text>
</comment>
<dbReference type="Proteomes" id="UP000275267">
    <property type="component" value="Unassembled WGS sequence"/>
</dbReference>
<dbReference type="SUPFAM" id="SSF48403">
    <property type="entry name" value="Ankyrin repeat"/>
    <property type="match status" value="1"/>
</dbReference>
<evidence type="ECO:0000256" key="7">
    <source>
        <dbReference type="SAM" id="MobiDB-lite"/>
    </source>
</evidence>
<sequence>MAYQPDNEGLFPVHVAAITNQTVAVHILLTERPGCVGLRDGRGRTFLHAAVQHEGSSVVRYACQRPECASIMNVQDEDGNTALRLAVVAEKLRMLCNLLTNREVCLNLRNNKGQTALDLAMGNIREGFFYGRNRDKLIYSTLARVGAKHSSCRGDKLSGKQDSGAEAAGQAAAGELHREESAKLTDASRTLAVGSVLIATMTFSATFTRLPGGLRPGDPAAGGGAPGLAGRWWFFDAFVVASALAFILSSSATVGLMYSGIAMVELPIRRKHFLVSFFFVSSSVTCLTIAFALGVYVVLAPVARGTAVAVCVVSPLLLIYRNAESLQKLFAVSGPLYARMGFWVWLRWSGGAISLRLLKKFWPFVVIFGLAGHLRNQQQQQERG</sequence>
<feature type="transmembrane region" description="Helical" evidence="8">
    <location>
        <begin position="232"/>
        <end position="261"/>
    </location>
</feature>
<proteinExistence type="predicted"/>
<evidence type="ECO:0000256" key="2">
    <source>
        <dbReference type="ARBA" id="ARBA00022692"/>
    </source>
</evidence>
<evidence type="ECO:0000256" key="4">
    <source>
        <dbReference type="ARBA" id="ARBA00022989"/>
    </source>
</evidence>
<evidence type="ECO:0000256" key="6">
    <source>
        <dbReference type="ARBA" id="ARBA00023136"/>
    </source>
</evidence>
<feature type="region of interest" description="Disordered" evidence="7">
    <location>
        <begin position="151"/>
        <end position="172"/>
    </location>
</feature>
<evidence type="ECO:0000256" key="1">
    <source>
        <dbReference type="ARBA" id="ARBA00004141"/>
    </source>
</evidence>
<name>A0A3L6QIA7_PANMI</name>
<keyword evidence="3" id="KW-0677">Repeat</keyword>
<keyword evidence="4 8" id="KW-1133">Transmembrane helix</keyword>
<feature type="transmembrane region" description="Helical" evidence="8">
    <location>
        <begin position="191"/>
        <end position="212"/>
    </location>
</feature>
<keyword evidence="11" id="KW-1185">Reference proteome</keyword>
<dbReference type="PANTHER" id="PTHR24186:SF50">
    <property type="entry name" value="ANKYRIN REPEAT-CONTAINING PROTEIN ITN1-LIKE ISOFORM X1"/>
    <property type="match status" value="1"/>
</dbReference>
<dbReference type="PANTHER" id="PTHR24186">
    <property type="entry name" value="PROTEIN PHOSPHATASE 1 REGULATORY SUBUNIT"/>
    <property type="match status" value="1"/>
</dbReference>
<keyword evidence="5" id="KW-0040">ANK repeat</keyword>
<dbReference type="EMBL" id="PQIB02000012">
    <property type="protein sequence ID" value="RLM80334.1"/>
    <property type="molecule type" value="Genomic_DNA"/>
</dbReference>
<dbReference type="InterPro" id="IPR036770">
    <property type="entry name" value="Ankyrin_rpt-contain_sf"/>
</dbReference>
<keyword evidence="6 8" id="KW-0472">Membrane</keyword>
<dbReference type="OrthoDB" id="341259at2759"/>
<protein>
    <submittedName>
        <fullName evidence="10">Protein ACCELERATED CELL DEATH 6-like</fullName>
    </submittedName>
</protein>
<dbReference type="STRING" id="4540.A0A3L6QIA7"/>
<dbReference type="InterPro" id="IPR026961">
    <property type="entry name" value="PGG_dom"/>
</dbReference>
<evidence type="ECO:0000313" key="11">
    <source>
        <dbReference type="Proteomes" id="UP000275267"/>
    </source>
</evidence>
<gene>
    <name evidence="10" type="ORF">C2845_PM12G11700</name>
</gene>
<evidence type="ECO:0000256" key="5">
    <source>
        <dbReference type="ARBA" id="ARBA00023043"/>
    </source>
</evidence>
<dbReference type="Pfam" id="PF13962">
    <property type="entry name" value="PGG"/>
    <property type="match status" value="1"/>
</dbReference>
<evidence type="ECO:0000259" key="9">
    <source>
        <dbReference type="Pfam" id="PF13962"/>
    </source>
</evidence>